<feature type="non-terminal residue" evidence="1">
    <location>
        <position position="1"/>
    </location>
</feature>
<dbReference type="SUPFAM" id="SSF53098">
    <property type="entry name" value="Ribonuclease H-like"/>
    <property type="match status" value="1"/>
</dbReference>
<protein>
    <recommendedName>
        <fullName evidence="3">DUF659 domain-containing protein</fullName>
    </recommendedName>
</protein>
<dbReference type="AlphaFoldDB" id="A0A6G0VWQ6"/>
<comment type="caution">
    <text evidence="1">The sequence shown here is derived from an EMBL/GenBank/DDBJ whole genome shotgun (WGS) entry which is preliminary data.</text>
</comment>
<dbReference type="InterPro" id="IPR012337">
    <property type="entry name" value="RNaseH-like_sf"/>
</dbReference>
<gene>
    <name evidence="1" type="ORF">FWK35_00034572</name>
</gene>
<dbReference type="OrthoDB" id="6625366at2759"/>
<evidence type="ECO:0000313" key="1">
    <source>
        <dbReference type="EMBL" id="KAF0709761.1"/>
    </source>
</evidence>
<reference evidence="1 2" key="1">
    <citation type="submission" date="2019-08" db="EMBL/GenBank/DDBJ databases">
        <title>Whole genome of Aphis craccivora.</title>
        <authorList>
            <person name="Voronova N.V."/>
            <person name="Shulinski R.S."/>
            <person name="Bandarenka Y.V."/>
            <person name="Zhorov D.G."/>
            <person name="Warner D."/>
        </authorList>
    </citation>
    <scope>NUCLEOTIDE SEQUENCE [LARGE SCALE GENOMIC DNA]</scope>
    <source>
        <strain evidence="1">180601</strain>
        <tissue evidence="1">Whole Body</tissue>
    </source>
</reference>
<evidence type="ECO:0008006" key="3">
    <source>
        <dbReference type="Google" id="ProtNLM"/>
    </source>
</evidence>
<name>A0A6G0VWQ6_APHCR</name>
<sequence>LAHALHRVAEEIRKHFPIVDDFISNMKKVFLKSPSRTVIFKTFAPDIPLPPSPVIARWGTWINASLYYCEHLSSIKISLPESIKLLETSGLPLKDSIKIVVDLQEKIQKSTSPIGKAIQTKLKMTLEKNSGFDTLKTISKIIDGTELDTNNLTDEFNMDDITYMKFSPITSVDVERSFSSYKTLLADNRRSYTFENLKESLIVQCNSNNHNL</sequence>
<dbReference type="EMBL" id="VUJU01011845">
    <property type="protein sequence ID" value="KAF0709761.1"/>
    <property type="molecule type" value="Genomic_DNA"/>
</dbReference>
<dbReference type="Proteomes" id="UP000478052">
    <property type="component" value="Unassembled WGS sequence"/>
</dbReference>
<keyword evidence="2" id="KW-1185">Reference proteome</keyword>
<proteinExistence type="predicted"/>
<organism evidence="1 2">
    <name type="scientific">Aphis craccivora</name>
    <name type="common">Cowpea aphid</name>
    <dbReference type="NCBI Taxonomy" id="307492"/>
    <lineage>
        <taxon>Eukaryota</taxon>
        <taxon>Metazoa</taxon>
        <taxon>Ecdysozoa</taxon>
        <taxon>Arthropoda</taxon>
        <taxon>Hexapoda</taxon>
        <taxon>Insecta</taxon>
        <taxon>Pterygota</taxon>
        <taxon>Neoptera</taxon>
        <taxon>Paraneoptera</taxon>
        <taxon>Hemiptera</taxon>
        <taxon>Sternorrhyncha</taxon>
        <taxon>Aphidomorpha</taxon>
        <taxon>Aphidoidea</taxon>
        <taxon>Aphididae</taxon>
        <taxon>Aphidini</taxon>
        <taxon>Aphis</taxon>
        <taxon>Aphis</taxon>
    </lineage>
</organism>
<accession>A0A6G0VWQ6</accession>
<evidence type="ECO:0000313" key="2">
    <source>
        <dbReference type="Proteomes" id="UP000478052"/>
    </source>
</evidence>